<comment type="caution">
    <text evidence="1">The sequence shown here is derived from an EMBL/GenBank/DDBJ whole genome shotgun (WGS) entry which is preliminary data.</text>
</comment>
<accession>A0A2S4V010</accession>
<evidence type="ECO:0000313" key="2">
    <source>
        <dbReference type="Proteomes" id="UP000239156"/>
    </source>
</evidence>
<keyword evidence="2" id="KW-1185">Reference proteome</keyword>
<proteinExistence type="predicted"/>
<dbReference type="AlphaFoldDB" id="A0A2S4V010"/>
<evidence type="ECO:0000313" key="1">
    <source>
        <dbReference type="EMBL" id="POW02858.1"/>
    </source>
</evidence>
<feature type="non-terminal residue" evidence="1">
    <location>
        <position position="367"/>
    </location>
</feature>
<organism evidence="1 2">
    <name type="scientific">Puccinia striiformis</name>
    <dbReference type="NCBI Taxonomy" id="27350"/>
    <lineage>
        <taxon>Eukaryota</taxon>
        <taxon>Fungi</taxon>
        <taxon>Dikarya</taxon>
        <taxon>Basidiomycota</taxon>
        <taxon>Pucciniomycotina</taxon>
        <taxon>Pucciniomycetes</taxon>
        <taxon>Pucciniales</taxon>
        <taxon>Pucciniaceae</taxon>
        <taxon>Puccinia</taxon>
    </lineage>
</organism>
<protein>
    <submittedName>
        <fullName evidence="1">Uncharacterized protein</fullName>
    </submittedName>
</protein>
<name>A0A2S4V010_9BASI</name>
<dbReference type="VEuPathDB" id="FungiDB:PSTT_11495"/>
<reference evidence="1" key="1">
    <citation type="submission" date="2017-12" db="EMBL/GenBank/DDBJ databases">
        <title>Gene loss provides genomic basis for host adaptation in cereal stripe rust fungi.</title>
        <authorList>
            <person name="Xia C."/>
        </authorList>
    </citation>
    <scope>NUCLEOTIDE SEQUENCE [LARGE SCALE GENOMIC DNA]</scope>
    <source>
        <strain evidence="1">93-210</strain>
    </source>
</reference>
<sequence length="367" mass="40458">MMVEGLSATVNSFQCPDPVKAQAMCSRTDGDTTVVEKPYPDGLGYYCSSNIKDASQNCCNLDLKIALNHAACLVQSTCYHRHKLTSRIVGHVSRNLQDSPNEFLVPKLRCGGAHMVLQRNVSLNHLNRAQNLVYPEEMQHNIDFDCTFPSETFSQWTQLLLPCGLAGPVKNCCNTDFKIRLFRCLRSGLGGGLARRIVKPEAKPNEWPATSKSISQLRFLVTMVPSASSPPSPPPMVFAPVPLTFRSIFSSVTRHKIISYLSLLPPAFVTQDLAHITKLLCAVRRCGASAISVVVPSGRTQPGPMQCASMLNCYPNLLHHVRCCPLSSGFPYFPKRKLPTQRGVMLAVISGRVWKSQGVDNFGFHRG</sequence>
<dbReference type="VEuPathDB" id="FungiDB:PSHT_15048"/>
<gene>
    <name evidence="1" type="ORF">PSTT_11495</name>
</gene>
<dbReference type="Proteomes" id="UP000239156">
    <property type="component" value="Unassembled WGS sequence"/>
</dbReference>
<dbReference type="EMBL" id="PKSL01000135">
    <property type="protein sequence ID" value="POW02858.1"/>
    <property type="molecule type" value="Genomic_DNA"/>
</dbReference>